<protein>
    <submittedName>
        <fullName evidence="1">Uncharacterized protein</fullName>
    </submittedName>
</protein>
<accession>J9R0M2</accession>
<gene>
    <name evidence="1" type="ORF">B739_0650</name>
</gene>
<dbReference type="EMBL" id="CP003787">
    <property type="protein sequence ID" value="AFR35254.1"/>
    <property type="molecule type" value="Genomic_DNA"/>
</dbReference>
<dbReference type="HOGENOM" id="CLU_3238966_0_0_10"/>
<dbReference type="Proteomes" id="UP000006276">
    <property type="component" value="Chromosome"/>
</dbReference>
<sequence length="43" mass="4970">MLASKKVFTFAIAMPYFISNIQPNVKKLQNYLAVPNNFVNTHR</sequence>
<evidence type="ECO:0000313" key="1">
    <source>
        <dbReference type="EMBL" id="AFR35254.1"/>
    </source>
</evidence>
<dbReference type="KEGG" id="rag:B739_0650"/>
<evidence type="ECO:0000313" key="2">
    <source>
        <dbReference type="Proteomes" id="UP000006276"/>
    </source>
</evidence>
<keyword evidence="2" id="KW-1185">Reference proteome</keyword>
<dbReference type="AlphaFoldDB" id="J9R0M2"/>
<reference evidence="1 2" key="1">
    <citation type="submission" date="2012-09" db="EMBL/GenBank/DDBJ databases">
        <title>Riemerella anatipestifer vaccine strains.</title>
        <authorList>
            <person name="Chun C.A."/>
            <person name="Shu W.M."/>
            <person name="Kang Z.D."/>
            <person name="Jia W.X."/>
        </authorList>
    </citation>
    <scope>NUCLEOTIDE SEQUENCE [LARGE SCALE GENOMIC DNA]</scope>
    <source>
        <strain evidence="1 2">RA-CH-1</strain>
    </source>
</reference>
<organism evidence="1 2">
    <name type="scientific">Riemerella anatipestifer RA-CH-1</name>
    <dbReference type="NCBI Taxonomy" id="1228997"/>
    <lineage>
        <taxon>Bacteria</taxon>
        <taxon>Pseudomonadati</taxon>
        <taxon>Bacteroidota</taxon>
        <taxon>Flavobacteriia</taxon>
        <taxon>Flavobacteriales</taxon>
        <taxon>Weeksellaceae</taxon>
        <taxon>Riemerella</taxon>
    </lineage>
</organism>
<proteinExistence type="predicted"/>
<name>J9R0M2_RIEAN</name>